<keyword evidence="3" id="KW-1185">Reference proteome</keyword>
<evidence type="ECO:0000313" key="3">
    <source>
        <dbReference type="Proteomes" id="UP000215335"/>
    </source>
</evidence>
<sequence>MSSAYPKTVASSGSSSLSTPSDMTFHNDGVMSHMHLIAPLHNRAPKIEVNALTSVSALLVHVKDDCKVYALILCGEC</sequence>
<protein>
    <submittedName>
        <fullName evidence="2">Uncharacterized protein</fullName>
    </submittedName>
</protein>
<dbReference type="Proteomes" id="UP000215335">
    <property type="component" value="Unassembled WGS sequence"/>
</dbReference>
<dbReference type="EMBL" id="NNAY01000015">
    <property type="protein sequence ID" value="OXU31929.1"/>
    <property type="molecule type" value="Genomic_DNA"/>
</dbReference>
<name>A0A232FN28_9HYME</name>
<reference evidence="2 3" key="1">
    <citation type="journal article" date="2017" name="Curr. Biol.">
        <title>The Evolution of Venom by Co-option of Single-Copy Genes.</title>
        <authorList>
            <person name="Martinson E.O."/>
            <person name="Mrinalini"/>
            <person name="Kelkar Y.D."/>
            <person name="Chang C.H."/>
            <person name="Werren J.H."/>
        </authorList>
    </citation>
    <scope>NUCLEOTIDE SEQUENCE [LARGE SCALE GENOMIC DNA]</scope>
    <source>
        <strain evidence="2 3">Alberta</strain>
        <tissue evidence="2">Whole body</tissue>
    </source>
</reference>
<feature type="compositionally biased region" description="Low complexity" evidence="1">
    <location>
        <begin position="11"/>
        <end position="21"/>
    </location>
</feature>
<gene>
    <name evidence="2" type="ORF">TSAR_010207</name>
</gene>
<proteinExistence type="predicted"/>
<comment type="caution">
    <text evidence="2">The sequence shown here is derived from an EMBL/GenBank/DDBJ whole genome shotgun (WGS) entry which is preliminary data.</text>
</comment>
<evidence type="ECO:0000313" key="2">
    <source>
        <dbReference type="EMBL" id="OXU31929.1"/>
    </source>
</evidence>
<feature type="region of interest" description="Disordered" evidence="1">
    <location>
        <begin position="1"/>
        <end position="21"/>
    </location>
</feature>
<evidence type="ECO:0000256" key="1">
    <source>
        <dbReference type="SAM" id="MobiDB-lite"/>
    </source>
</evidence>
<organism evidence="2 3">
    <name type="scientific">Trichomalopsis sarcophagae</name>
    <dbReference type="NCBI Taxonomy" id="543379"/>
    <lineage>
        <taxon>Eukaryota</taxon>
        <taxon>Metazoa</taxon>
        <taxon>Ecdysozoa</taxon>
        <taxon>Arthropoda</taxon>
        <taxon>Hexapoda</taxon>
        <taxon>Insecta</taxon>
        <taxon>Pterygota</taxon>
        <taxon>Neoptera</taxon>
        <taxon>Endopterygota</taxon>
        <taxon>Hymenoptera</taxon>
        <taxon>Apocrita</taxon>
        <taxon>Proctotrupomorpha</taxon>
        <taxon>Chalcidoidea</taxon>
        <taxon>Pteromalidae</taxon>
        <taxon>Pteromalinae</taxon>
        <taxon>Trichomalopsis</taxon>
    </lineage>
</organism>
<accession>A0A232FN28</accession>
<dbReference type="AlphaFoldDB" id="A0A232FN28"/>